<sequence>MGKGGRGALGATYTGRRARSASAPAAVKPHSVSAPVPRISAGWRAARRAPLVPPSAAGSTTRGRRDVAPEQVPHGVLVGLRVPVVERHRQVGGAARRAVGEAGGAREQDRAVLGRQRFAGPLDQGSHSLVASTWVSVAAQRHVSAGLPAGEHRERGVAGRRVGEPAHGVARAGGRVQAEEARGVRRLGAYASAMAAAPSRRAGQ</sequence>
<protein>
    <submittedName>
        <fullName evidence="2">Uncharacterized protein</fullName>
    </submittedName>
</protein>
<evidence type="ECO:0000313" key="2">
    <source>
        <dbReference type="EMBL" id="GAA3731384.1"/>
    </source>
</evidence>
<comment type="caution">
    <text evidence="2">The sequence shown here is derived from an EMBL/GenBank/DDBJ whole genome shotgun (WGS) entry which is preliminary data.</text>
</comment>
<proteinExistence type="predicted"/>
<dbReference type="Proteomes" id="UP001499884">
    <property type="component" value="Unassembled WGS sequence"/>
</dbReference>
<name>A0ABP7F7Q6_9ACTN</name>
<keyword evidence="3" id="KW-1185">Reference proteome</keyword>
<dbReference type="EMBL" id="BAABEP010000018">
    <property type="protein sequence ID" value="GAA3731384.1"/>
    <property type="molecule type" value="Genomic_DNA"/>
</dbReference>
<evidence type="ECO:0000256" key="1">
    <source>
        <dbReference type="SAM" id="MobiDB-lite"/>
    </source>
</evidence>
<evidence type="ECO:0000313" key="3">
    <source>
        <dbReference type="Proteomes" id="UP001499884"/>
    </source>
</evidence>
<gene>
    <name evidence="2" type="ORF">GCM10023082_31320</name>
</gene>
<accession>A0ABP7F7Q6</accession>
<organism evidence="2 3">
    <name type="scientific">Streptomyces tremellae</name>
    <dbReference type="NCBI Taxonomy" id="1124239"/>
    <lineage>
        <taxon>Bacteria</taxon>
        <taxon>Bacillati</taxon>
        <taxon>Actinomycetota</taxon>
        <taxon>Actinomycetes</taxon>
        <taxon>Kitasatosporales</taxon>
        <taxon>Streptomycetaceae</taxon>
        <taxon>Streptomyces</taxon>
    </lineage>
</organism>
<feature type="region of interest" description="Disordered" evidence="1">
    <location>
        <begin position="1"/>
        <end position="70"/>
    </location>
</feature>
<reference evidence="3" key="1">
    <citation type="journal article" date="2019" name="Int. J. Syst. Evol. Microbiol.">
        <title>The Global Catalogue of Microorganisms (GCM) 10K type strain sequencing project: providing services to taxonomists for standard genome sequencing and annotation.</title>
        <authorList>
            <consortium name="The Broad Institute Genomics Platform"/>
            <consortium name="The Broad Institute Genome Sequencing Center for Infectious Disease"/>
            <person name="Wu L."/>
            <person name="Ma J."/>
        </authorList>
    </citation>
    <scope>NUCLEOTIDE SEQUENCE [LARGE SCALE GENOMIC DNA]</scope>
    <source>
        <strain evidence="3">JCM 30846</strain>
    </source>
</reference>